<evidence type="ECO:0000259" key="10">
    <source>
        <dbReference type="Pfam" id="PF06144"/>
    </source>
</evidence>
<dbReference type="Pfam" id="PF06144">
    <property type="entry name" value="DNA_pol3_delta"/>
    <property type="match status" value="1"/>
</dbReference>
<evidence type="ECO:0000256" key="6">
    <source>
        <dbReference type="ARBA" id="ARBA00022932"/>
    </source>
</evidence>
<comment type="catalytic activity">
    <reaction evidence="8">
        <text>DNA(n) + a 2'-deoxyribonucleoside 5'-triphosphate = DNA(n+1) + diphosphate</text>
        <dbReference type="Rhea" id="RHEA:22508"/>
        <dbReference type="Rhea" id="RHEA-COMP:17339"/>
        <dbReference type="Rhea" id="RHEA-COMP:17340"/>
        <dbReference type="ChEBI" id="CHEBI:33019"/>
        <dbReference type="ChEBI" id="CHEBI:61560"/>
        <dbReference type="ChEBI" id="CHEBI:173112"/>
        <dbReference type="EC" id="2.7.7.7"/>
    </reaction>
</comment>
<dbReference type="GO" id="GO:0003887">
    <property type="term" value="F:DNA-directed DNA polymerase activity"/>
    <property type="evidence" value="ECO:0007669"/>
    <property type="project" value="UniProtKB-UniRule"/>
</dbReference>
<evidence type="ECO:0000256" key="5">
    <source>
        <dbReference type="ARBA" id="ARBA00022705"/>
    </source>
</evidence>
<dbReference type="Gene3D" id="3.40.50.300">
    <property type="entry name" value="P-loop containing nucleotide triphosphate hydrolases"/>
    <property type="match status" value="1"/>
</dbReference>
<dbReference type="Gene3D" id="1.10.8.60">
    <property type="match status" value="1"/>
</dbReference>
<evidence type="ECO:0000256" key="4">
    <source>
        <dbReference type="ARBA" id="ARBA00022695"/>
    </source>
</evidence>
<dbReference type="Pfam" id="PF14840">
    <property type="entry name" value="DNA_pol3_delt_C"/>
    <property type="match status" value="1"/>
</dbReference>
<dbReference type="SUPFAM" id="SSF52540">
    <property type="entry name" value="P-loop containing nucleoside triphosphate hydrolases"/>
    <property type="match status" value="1"/>
</dbReference>
<keyword evidence="13" id="KW-1185">Reference proteome</keyword>
<dbReference type="CDD" id="cd18138">
    <property type="entry name" value="HLD_clamp_pol_III_delta"/>
    <property type="match status" value="1"/>
</dbReference>
<keyword evidence="6" id="KW-0239">DNA-directed DNA polymerase</keyword>
<evidence type="ECO:0000256" key="7">
    <source>
        <dbReference type="ARBA" id="ARBA00034754"/>
    </source>
</evidence>
<dbReference type="OrthoDB" id="9770982at2"/>
<dbReference type="InterPro" id="IPR010372">
    <property type="entry name" value="DNA_pol3_delta_N"/>
</dbReference>
<dbReference type="InterPro" id="IPR005790">
    <property type="entry name" value="DNA_polIII_delta"/>
</dbReference>
<dbReference type="EMBL" id="FOFO01000021">
    <property type="protein sequence ID" value="SEQ23091.1"/>
    <property type="molecule type" value="Genomic_DNA"/>
</dbReference>
<proteinExistence type="inferred from homology"/>
<evidence type="ECO:0000256" key="1">
    <source>
        <dbReference type="ARBA" id="ARBA00012417"/>
    </source>
</evidence>
<dbReference type="PANTHER" id="PTHR34388">
    <property type="entry name" value="DNA POLYMERASE III SUBUNIT DELTA"/>
    <property type="match status" value="1"/>
</dbReference>
<dbReference type="Gene3D" id="1.20.272.10">
    <property type="match status" value="1"/>
</dbReference>
<dbReference type="Proteomes" id="UP000199496">
    <property type="component" value="Unassembled WGS sequence"/>
</dbReference>
<evidence type="ECO:0000313" key="13">
    <source>
        <dbReference type="Proteomes" id="UP000199496"/>
    </source>
</evidence>
<dbReference type="NCBIfam" id="TIGR01128">
    <property type="entry name" value="holA"/>
    <property type="match status" value="1"/>
</dbReference>
<evidence type="ECO:0000256" key="9">
    <source>
        <dbReference type="NCBIfam" id="TIGR01128"/>
    </source>
</evidence>
<dbReference type="RefSeq" id="WP_090207887.1">
    <property type="nucleotide sequence ID" value="NZ_FOFO01000021.1"/>
</dbReference>
<sequence>MRLKPEQLEDHLQRGLAPLYLVSGDEPLQSMEAVDGIRARARAEGFEDREVFTVDKGFDWGQVQTAAESLSLFAQRRVLELRMPSGKPGVQGGKVLEACARQPSADTVLIVQCGKLERQEQKSRWCQALEQAGVMIQVWPLDLAGTETWIIRRMNRRGLHPTAGAARLLAERVEGNLLAAAQEIDKLVLLQGTGAVDEVGVLAAVTDSARFNVYDLTAAALAGEAGRAVRILSGLRAEGIAPVLVAWTLTREIRTLNRLSEQVTAGATLQGVLKSVWPPQRQPVMRQALKRLPLPVLGQLLQAGARADQVAKGQKPGSAWDELLDLTLGLAGQPSSLSCIPPY</sequence>
<comment type="similarity">
    <text evidence="7">Belongs to the DNA polymerase HolA subunit family.</text>
</comment>
<dbReference type="InterPro" id="IPR008921">
    <property type="entry name" value="DNA_pol3_clamp-load_cplx_C"/>
</dbReference>
<dbReference type="GO" id="GO:0006261">
    <property type="term" value="P:DNA-templated DNA replication"/>
    <property type="evidence" value="ECO:0007669"/>
    <property type="project" value="TreeGrafter"/>
</dbReference>
<evidence type="ECO:0000256" key="8">
    <source>
        <dbReference type="ARBA" id="ARBA00049244"/>
    </source>
</evidence>
<name>A0A1H9EBI9_9GAMM</name>
<protein>
    <recommendedName>
        <fullName evidence="2 9">DNA polymerase III subunit delta</fullName>
        <ecNumber evidence="1 9">2.7.7.7</ecNumber>
    </recommendedName>
</protein>
<dbReference type="GO" id="GO:0003677">
    <property type="term" value="F:DNA binding"/>
    <property type="evidence" value="ECO:0007669"/>
    <property type="project" value="InterPro"/>
</dbReference>
<dbReference type="InterPro" id="IPR032780">
    <property type="entry name" value="DNA_pol3_delt_C"/>
</dbReference>
<evidence type="ECO:0000256" key="3">
    <source>
        <dbReference type="ARBA" id="ARBA00022679"/>
    </source>
</evidence>
<feature type="domain" description="DNA polymerase III delta N-terminal" evidence="10">
    <location>
        <begin position="20"/>
        <end position="136"/>
    </location>
</feature>
<dbReference type="AlphaFoldDB" id="A0A1H9EBI9"/>
<dbReference type="SUPFAM" id="SSF48019">
    <property type="entry name" value="post-AAA+ oligomerization domain-like"/>
    <property type="match status" value="1"/>
</dbReference>
<dbReference type="PANTHER" id="PTHR34388:SF1">
    <property type="entry name" value="DNA POLYMERASE III SUBUNIT DELTA"/>
    <property type="match status" value="1"/>
</dbReference>
<reference evidence="12 13" key="1">
    <citation type="submission" date="2016-10" db="EMBL/GenBank/DDBJ databases">
        <authorList>
            <person name="de Groot N.N."/>
        </authorList>
    </citation>
    <scope>NUCLEOTIDE SEQUENCE [LARGE SCALE GENOMIC DNA]</scope>
    <source>
        <strain evidence="12 13">B7-7</strain>
    </source>
</reference>
<dbReference type="InterPro" id="IPR027417">
    <property type="entry name" value="P-loop_NTPase"/>
</dbReference>
<gene>
    <name evidence="12" type="ORF">SAMN05421693_12112</name>
</gene>
<organism evidence="12 13">
    <name type="scientific">Ectothiorhodospira magna</name>
    <dbReference type="NCBI Taxonomy" id="867345"/>
    <lineage>
        <taxon>Bacteria</taxon>
        <taxon>Pseudomonadati</taxon>
        <taxon>Pseudomonadota</taxon>
        <taxon>Gammaproteobacteria</taxon>
        <taxon>Chromatiales</taxon>
        <taxon>Ectothiorhodospiraceae</taxon>
        <taxon>Ectothiorhodospira</taxon>
    </lineage>
</organism>
<evidence type="ECO:0000256" key="2">
    <source>
        <dbReference type="ARBA" id="ARBA00017703"/>
    </source>
</evidence>
<keyword evidence="5" id="KW-0235">DNA replication</keyword>
<feature type="domain" description="DNA polymerase III subunit delta C-terminal" evidence="11">
    <location>
        <begin position="218"/>
        <end position="334"/>
    </location>
</feature>
<dbReference type="GO" id="GO:0009360">
    <property type="term" value="C:DNA polymerase III complex"/>
    <property type="evidence" value="ECO:0007669"/>
    <property type="project" value="UniProtKB-UniRule"/>
</dbReference>
<dbReference type="EC" id="2.7.7.7" evidence="1 9"/>
<dbReference type="STRING" id="867345.SAMN05421693_12112"/>
<evidence type="ECO:0000313" key="12">
    <source>
        <dbReference type="EMBL" id="SEQ23091.1"/>
    </source>
</evidence>
<keyword evidence="4" id="KW-0548">Nucleotidyltransferase</keyword>
<evidence type="ECO:0000259" key="11">
    <source>
        <dbReference type="Pfam" id="PF14840"/>
    </source>
</evidence>
<keyword evidence="3" id="KW-0808">Transferase</keyword>
<accession>A0A1H9EBI9</accession>